<keyword evidence="1" id="KW-0723">Serine/threonine-protein kinase</keyword>
<dbReference type="Proteomes" id="UP000792457">
    <property type="component" value="Unassembled WGS sequence"/>
</dbReference>
<comment type="caution">
    <text evidence="8">The sequence shown here is derived from an EMBL/GenBank/DDBJ whole genome shotgun (WGS) entry which is preliminary data.</text>
</comment>
<accession>A0A8K0P067</accession>
<dbReference type="GO" id="GO:0004691">
    <property type="term" value="F:cAMP-dependent protein kinase activity"/>
    <property type="evidence" value="ECO:0007669"/>
    <property type="project" value="TreeGrafter"/>
</dbReference>
<dbReference type="EMBL" id="KZ308343">
    <property type="protein sequence ID" value="KAG8227838.1"/>
    <property type="molecule type" value="Genomic_DNA"/>
</dbReference>
<organism evidence="8 9">
    <name type="scientific">Ladona fulva</name>
    <name type="common">Scarce chaser dragonfly</name>
    <name type="synonym">Libellula fulva</name>
    <dbReference type="NCBI Taxonomy" id="123851"/>
    <lineage>
        <taxon>Eukaryota</taxon>
        <taxon>Metazoa</taxon>
        <taxon>Ecdysozoa</taxon>
        <taxon>Arthropoda</taxon>
        <taxon>Hexapoda</taxon>
        <taxon>Insecta</taxon>
        <taxon>Pterygota</taxon>
        <taxon>Palaeoptera</taxon>
        <taxon>Odonata</taxon>
        <taxon>Epiprocta</taxon>
        <taxon>Anisoptera</taxon>
        <taxon>Libelluloidea</taxon>
        <taxon>Libellulidae</taxon>
        <taxon>Ladona</taxon>
    </lineage>
</organism>
<keyword evidence="6" id="KW-0732">Signal</keyword>
<evidence type="ECO:0000256" key="3">
    <source>
        <dbReference type="ARBA" id="ARBA00022741"/>
    </source>
</evidence>
<gene>
    <name evidence="8" type="ORF">J437_LFUL008482</name>
</gene>
<dbReference type="GO" id="GO:0005524">
    <property type="term" value="F:ATP binding"/>
    <property type="evidence" value="ECO:0007669"/>
    <property type="project" value="UniProtKB-KW"/>
</dbReference>
<keyword evidence="2" id="KW-0808">Transferase</keyword>
<keyword evidence="3" id="KW-0547">Nucleotide-binding</keyword>
<dbReference type="InterPro" id="IPR011009">
    <property type="entry name" value="Kinase-like_dom_sf"/>
</dbReference>
<keyword evidence="9" id="KW-1185">Reference proteome</keyword>
<proteinExistence type="predicted"/>
<dbReference type="OrthoDB" id="7420382at2759"/>
<sequence length="105" mass="11580">MSGTKPYMGECMASSALFFVCTLPYLTSSNIPVAPEVFACSADENSGYGCAVDWWSLGVVAYEMLHGVRPFDIHAATPLSEVRKIIATEVRCPPTWHRFVVHLIK</sequence>
<protein>
    <recommendedName>
        <fullName evidence="7">Protein kinase domain-containing protein</fullName>
    </recommendedName>
</protein>
<evidence type="ECO:0000256" key="4">
    <source>
        <dbReference type="ARBA" id="ARBA00022777"/>
    </source>
</evidence>
<dbReference type="Pfam" id="PF00069">
    <property type="entry name" value="Pkinase"/>
    <property type="match status" value="1"/>
</dbReference>
<reference evidence="8" key="1">
    <citation type="submission" date="2013-04" db="EMBL/GenBank/DDBJ databases">
        <authorList>
            <person name="Qu J."/>
            <person name="Murali S.C."/>
            <person name="Bandaranaike D."/>
            <person name="Bellair M."/>
            <person name="Blankenburg K."/>
            <person name="Chao H."/>
            <person name="Dinh H."/>
            <person name="Doddapaneni H."/>
            <person name="Downs B."/>
            <person name="Dugan-Rocha S."/>
            <person name="Elkadiri S."/>
            <person name="Gnanaolivu R.D."/>
            <person name="Hernandez B."/>
            <person name="Javaid M."/>
            <person name="Jayaseelan J.C."/>
            <person name="Lee S."/>
            <person name="Li M."/>
            <person name="Ming W."/>
            <person name="Munidasa M."/>
            <person name="Muniz J."/>
            <person name="Nguyen L."/>
            <person name="Ongeri F."/>
            <person name="Osuji N."/>
            <person name="Pu L.-L."/>
            <person name="Puazo M."/>
            <person name="Qu C."/>
            <person name="Quiroz J."/>
            <person name="Raj R."/>
            <person name="Weissenberger G."/>
            <person name="Xin Y."/>
            <person name="Zou X."/>
            <person name="Han Y."/>
            <person name="Richards S."/>
            <person name="Worley K."/>
            <person name="Muzny D."/>
            <person name="Gibbs R."/>
        </authorList>
    </citation>
    <scope>NUCLEOTIDE SEQUENCE</scope>
    <source>
        <strain evidence="8">Sampled in the wild</strain>
    </source>
</reference>
<keyword evidence="4" id="KW-0418">Kinase</keyword>
<dbReference type="SUPFAM" id="SSF56112">
    <property type="entry name" value="Protein kinase-like (PK-like)"/>
    <property type="match status" value="1"/>
</dbReference>
<feature type="non-terminal residue" evidence="8">
    <location>
        <position position="105"/>
    </location>
</feature>
<dbReference type="PROSITE" id="PS50011">
    <property type="entry name" value="PROTEIN_KINASE_DOM"/>
    <property type="match status" value="1"/>
</dbReference>
<name>A0A8K0P067_LADFU</name>
<evidence type="ECO:0000256" key="1">
    <source>
        <dbReference type="ARBA" id="ARBA00022527"/>
    </source>
</evidence>
<evidence type="ECO:0000259" key="7">
    <source>
        <dbReference type="PROSITE" id="PS50011"/>
    </source>
</evidence>
<feature type="chain" id="PRO_5035464464" description="Protein kinase domain-containing protein" evidence="6">
    <location>
        <begin position="30"/>
        <end position="105"/>
    </location>
</feature>
<dbReference type="GO" id="GO:0005952">
    <property type="term" value="C:cAMP-dependent protein kinase complex"/>
    <property type="evidence" value="ECO:0007669"/>
    <property type="project" value="TreeGrafter"/>
</dbReference>
<evidence type="ECO:0000313" key="8">
    <source>
        <dbReference type="EMBL" id="KAG8227838.1"/>
    </source>
</evidence>
<dbReference type="PANTHER" id="PTHR24353:SF37">
    <property type="entry name" value="CAMP-DEPENDENT PROTEIN KINASE CATALYTIC SUBUNIT PRKX"/>
    <property type="match status" value="1"/>
</dbReference>
<feature type="domain" description="Protein kinase" evidence="7">
    <location>
        <begin position="1"/>
        <end position="105"/>
    </location>
</feature>
<evidence type="ECO:0000256" key="5">
    <source>
        <dbReference type="ARBA" id="ARBA00022840"/>
    </source>
</evidence>
<dbReference type="AlphaFoldDB" id="A0A8K0P067"/>
<feature type="signal peptide" evidence="6">
    <location>
        <begin position="1"/>
        <end position="29"/>
    </location>
</feature>
<evidence type="ECO:0000256" key="6">
    <source>
        <dbReference type="SAM" id="SignalP"/>
    </source>
</evidence>
<reference evidence="8" key="2">
    <citation type="submission" date="2017-10" db="EMBL/GenBank/DDBJ databases">
        <title>Ladona fulva Genome sequencing and assembly.</title>
        <authorList>
            <person name="Murali S."/>
            <person name="Richards S."/>
            <person name="Bandaranaike D."/>
            <person name="Bellair M."/>
            <person name="Blankenburg K."/>
            <person name="Chao H."/>
            <person name="Dinh H."/>
            <person name="Doddapaneni H."/>
            <person name="Dugan-Rocha S."/>
            <person name="Elkadiri S."/>
            <person name="Gnanaolivu R."/>
            <person name="Hernandez B."/>
            <person name="Skinner E."/>
            <person name="Javaid M."/>
            <person name="Lee S."/>
            <person name="Li M."/>
            <person name="Ming W."/>
            <person name="Munidasa M."/>
            <person name="Muniz J."/>
            <person name="Nguyen L."/>
            <person name="Hughes D."/>
            <person name="Osuji N."/>
            <person name="Pu L.-L."/>
            <person name="Puazo M."/>
            <person name="Qu C."/>
            <person name="Quiroz J."/>
            <person name="Raj R."/>
            <person name="Weissenberger G."/>
            <person name="Xin Y."/>
            <person name="Zou X."/>
            <person name="Han Y."/>
            <person name="Worley K."/>
            <person name="Muzny D."/>
            <person name="Gibbs R."/>
        </authorList>
    </citation>
    <scope>NUCLEOTIDE SEQUENCE</scope>
    <source>
        <strain evidence="8">Sampled in the wild</strain>
    </source>
</reference>
<keyword evidence="5" id="KW-0067">ATP-binding</keyword>
<dbReference type="InterPro" id="IPR000719">
    <property type="entry name" value="Prot_kinase_dom"/>
</dbReference>
<evidence type="ECO:0000313" key="9">
    <source>
        <dbReference type="Proteomes" id="UP000792457"/>
    </source>
</evidence>
<dbReference type="PANTHER" id="PTHR24353">
    <property type="entry name" value="CYCLIC NUCLEOTIDE-DEPENDENT PROTEIN KINASE"/>
    <property type="match status" value="1"/>
</dbReference>
<evidence type="ECO:0000256" key="2">
    <source>
        <dbReference type="ARBA" id="ARBA00022679"/>
    </source>
</evidence>
<dbReference type="Gene3D" id="1.10.510.10">
    <property type="entry name" value="Transferase(Phosphotransferase) domain 1"/>
    <property type="match status" value="1"/>
</dbReference>